<comment type="subcellular location">
    <subcellularLocation>
        <location evidence="6">Cytoplasm</location>
    </subcellularLocation>
</comment>
<dbReference type="KEGG" id="bsol:FSW04_15805"/>
<dbReference type="GO" id="GO:0048476">
    <property type="term" value="C:Holliday junction resolvase complex"/>
    <property type="evidence" value="ECO:0007669"/>
    <property type="project" value="UniProtKB-UniRule"/>
</dbReference>
<dbReference type="GO" id="GO:0006310">
    <property type="term" value="P:DNA recombination"/>
    <property type="evidence" value="ECO:0007669"/>
    <property type="project" value="UniProtKB-UniRule"/>
</dbReference>
<dbReference type="InterPro" id="IPR013849">
    <property type="entry name" value="DNA_helicase_Holl-junc_RuvA_I"/>
</dbReference>
<dbReference type="GO" id="GO:0006281">
    <property type="term" value="P:DNA repair"/>
    <property type="evidence" value="ECO:0007669"/>
    <property type="project" value="UniProtKB-UniRule"/>
</dbReference>
<protein>
    <recommendedName>
        <fullName evidence="6">Holliday junction branch migration complex subunit RuvA</fullName>
    </recommendedName>
</protein>
<keyword evidence="1 6" id="KW-0963">Cytoplasm</keyword>
<dbReference type="Pfam" id="PF14520">
    <property type="entry name" value="HHH_5"/>
    <property type="match status" value="1"/>
</dbReference>
<feature type="compositionally biased region" description="Basic residues" evidence="7">
    <location>
        <begin position="35"/>
        <end position="54"/>
    </location>
</feature>
<dbReference type="HAMAP" id="MF_00031">
    <property type="entry name" value="DNA_HJ_migration_RuvA"/>
    <property type="match status" value="1"/>
</dbReference>
<feature type="domain" description="Helix-hairpin-helix DNA-binding motif class 1" evidence="8">
    <location>
        <begin position="176"/>
        <end position="195"/>
    </location>
</feature>
<gene>
    <name evidence="6 9" type="primary">ruvA</name>
    <name evidence="9" type="ORF">FSW04_15805</name>
</gene>
<dbReference type="Gene3D" id="1.10.150.20">
    <property type="entry name" value="5' to 3' exonuclease, C-terminal subdomain"/>
    <property type="match status" value="1"/>
</dbReference>
<comment type="function">
    <text evidence="6">The RuvA-RuvB-RuvC complex processes Holliday junction (HJ) DNA during genetic recombination and DNA repair, while the RuvA-RuvB complex plays an important role in the rescue of blocked DNA replication forks via replication fork reversal (RFR). RuvA specifically binds to HJ cruciform DNA, conferring on it an open structure. The RuvB hexamer acts as an ATP-dependent pump, pulling dsDNA into and through the RuvAB complex. HJ branch migration allows RuvC to scan DNA until it finds its consensus sequence, where it cleaves and resolves the cruciform DNA.</text>
</comment>
<reference evidence="9 10" key="1">
    <citation type="journal article" date="2018" name="J. Microbiol.">
        <title>Baekduia soli gen. nov., sp. nov., a novel bacterium isolated from the soil of Baekdu Mountain and proposal of a novel family name, Baekduiaceae fam. nov.</title>
        <authorList>
            <person name="An D.S."/>
            <person name="Siddiqi M.Z."/>
            <person name="Kim K.H."/>
            <person name="Yu H.S."/>
            <person name="Im W.T."/>
        </authorList>
    </citation>
    <scope>NUCLEOTIDE SEQUENCE [LARGE SCALE GENOMIC DNA]</scope>
    <source>
        <strain evidence="9 10">BR7-21</strain>
    </source>
</reference>
<dbReference type="InterPro" id="IPR012340">
    <property type="entry name" value="NA-bd_OB-fold"/>
</dbReference>
<feature type="region of interest" description="Disordered" evidence="7">
    <location>
        <begin position="1"/>
        <end position="63"/>
    </location>
</feature>
<dbReference type="GO" id="GO:0005524">
    <property type="term" value="F:ATP binding"/>
    <property type="evidence" value="ECO:0007669"/>
    <property type="project" value="InterPro"/>
</dbReference>
<dbReference type="CDD" id="cd14332">
    <property type="entry name" value="UBA_RuvA_C"/>
    <property type="match status" value="1"/>
</dbReference>
<dbReference type="SUPFAM" id="SSF47781">
    <property type="entry name" value="RuvA domain 2-like"/>
    <property type="match status" value="1"/>
</dbReference>
<keyword evidence="2 6" id="KW-0227">DNA damage</keyword>
<dbReference type="EMBL" id="CP042430">
    <property type="protein sequence ID" value="QEC48894.1"/>
    <property type="molecule type" value="Genomic_DNA"/>
</dbReference>
<evidence type="ECO:0000256" key="3">
    <source>
        <dbReference type="ARBA" id="ARBA00023125"/>
    </source>
</evidence>
<evidence type="ECO:0000256" key="6">
    <source>
        <dbReference type="HAMAP-Rule" id="MF_00031"/>
    </source>
</evidence>
<dbReference type="Pfam" id="PF01330">
    <property type="entry name" value="RuvA_N"/>
    <property type="match status" value="1"/>
</dbReference>
<keyword evidence="4 6" id="KW-0233">DNA recombination</keyword>
<evidence type="ECO:0000313" key="10">
    <source>
        <dbReference type="Proteomes" id="UP000321805"/>
    </source>
</evidence>
<dbReference type="GO" id="GO:0000400">
    <property type="term" value="F:four-way junction DNA binding"/>
    <property type="evidence" value="ECO:0007669"/>
    <property type="project" value="UniProtKB-UniRule"/>
</dbReference>
<dbReference type="InterPro" id="IPR000085">
    <property type="entry name" value="RuvA"/>
</dbReference>
<dbReference type="Pfam" id="PF07499">
    <property type="entry name" value="RuvA_C"/>
    <property type="match status" value="1"/>
</dbReference>
<dbReference type="NCBIfam" id="TIGR00084">
    <property type="entry name" value="ruvA"/>
    <property type="match status" value="1"/>
</dbReference>
<dbReference type="GO" id="GO:0005737">
    <property type="term" value="C:cytoplasm"/>
    <property type="evidence" value="ECO:0007669"/>
    <property type="project" value="UniProtKB-SubCell"/>
</dbReference>
<organism evidence="9 10">
    <name type="scientific">Baekduia soli</name>
    <dbReference type="NCBI Taxonomy" id="496014"/>
    <lineage>
        <taxon>Bacteria</taxon>
        <taxon>Bacillati</taxon>
        <taxon>Actinomycetota</taxon>
        <taxon>Thermoleophilia</taxon>
        <taxon>Solirubrobacterales</taxon>
        <taxon>Baekduiaceae</taxon>
        <taxon>Baekduia</taxon>
    </lineage>
</organism>
<dbReference type="GO" id="GO:0009378">
    <property type="term" value="F:four-way junction helicase activity"/>
    <property type="evidence" value="ECO:0007669"/>
    <property type="project" value="InterPro"/>
</dbReference>
<comment type="domain">
    <text evidence="6">Has three domains with a flexible linker between the domains II and III and assumes an 'L' shape. Domain III is highly mobile and contacts RuvB.</text>
</comment>
<proteinExistence type="inferred from homology"/>
<name>A0A5B8U719_9ACTN</name>
<keyword evidence="3 6" id="KW-0238">DNA-binding</keyword>
<evidence type="ECO:0000256" key="1">
    <source>
        <dbReference type="ARBA" id="ARBA00022490"/>
    </source>
</evidence>
<sequence>MCVLHAPAGQAGRLRHGPRGQGPGGADGLRDARPPRRPAARPRHRRAGGRRLPRQPRPVGAGAGGGPVIALVAGEVAVRRADHVVIETASGVGYRLAVSAETLKHVPAAGGAVSLHAHLVVRDDALALYGFATEDERDLFLLLIGVQSVGPKMALAVLSGGSSRELITALAAGDVKRLVAVPGIGKRTAERIVVELREKVSVHAGGLDVPGEGITVRRTDEPRELARDGLVELGFSPEEAERLLAGADGETTEELLQQALRAARS</sequence>
<evidence type="ECO:0000256" key="7">
    <source>
        <dbReference type="SAM" id="MobiDB-lite"/>
    </source>
</evidence>
<keyword evidence="9" id="KW-0378">Hydrolase</keyword>
<evidence type="ECO:0000256" key="2">
    <source>
        <dbReference type="ARBA" id="ARBA00022763"/>
    </source>
</evidence>
<dbReference type="InterPro" id="IPR003583">
    <property type="entry name" value="Hlx-hairpin-Hlx_DNA-bd_motif"/>
</dbReference>
<dbReference type="Proteomes" id="UP000321805">
    <property type="component" value="Chromosome"/>
</dbReference>
<evidence type="ECO:0000256" key="5">
    <source>
        <dbReference type="ARBA" id="ARBA00023204"/>
    </source>
</evidence>
<accession>A0A5B8U719</accession>
<dbReference type="AlphaFoldDB" id="A0A5B8U719"/>
<keyword evidence="10" id="KW-1185">Reference proteome</keyword>
<dbReference type="GO" id="GO:0009379">
    <property type="term" value="C:Holliday junction helicase complex"/>
    <property type="evidence" value="ECO:0007669"/>
    <property type="project" value="InterPro"/>
</dbReference>
<dbReference type="InterPro" id="IPR010994">
    <property type="entry name" value="RuvA_2-like"/>
</dbReference>
<dbReference type="Gene3D" id="2.40.50.140">
    <property type="entry name" value="Nucleic acid-binding proteins"/>
    <property type="match status" value="1"/>
</dbReference>
<keyword evidence="5 6" id="KW-0234">DNA repair</keyword>
<dbReference type="OrthoDB" id="5293449at2"/>
<evidence type="ECO:0000313" key="9">
    <source>
        <dbReference type="EMBL" id="QEC48894.1"/>
    </source>
</evidence>
<dbReference type="SUPFAM" id="SSF50249">
    <property type="entry name" value="Nucleic acid-binding proteins"/>
    <property type="match status" value="1"/>
</dbReference>
<dbReference type="InterPro" id="IPR011114">
    <property type="entry name" value="RuvA_C"/>
</dbReference>
<comment type="subunit">
    <text evidence="6">Homotetramer. Forms an RuvA(8)-RuvB(12)-Holliday junction (HJ) complex. HJ DNA is sandwiched between 2 RuvA tetramers; dsDNA enters through RuvA and exits via RuvB. An RuvB hexamer assembles on each DNA strand where it exits the tetramer. Each RuvB hexamer is contacted by two RuvA subunits (via domain III) on 2 adjacent RuvB subunits; this complex drives branch migration. In the full resolvosome a probable DNA-RuvA(4)-RuvB(12)-RuvC(2) complex forms which resolves the HJ.</text>
</comment>
<evidence type="ECO:0000259" key="8">
    <source>
        <dbReference type="SMART" id="SM00278"/>
    </source>
</evidence>
<evidence type="ECO:0000256" key="4">
    <source>
        <dbReference type="ARBA" id="ARBA00023172"/>
    </source>
</evidence>
<feature type="domain" description="Helix-hairpin-helix DNA-binding motif class 1" evidence="8">
    <location>
        <begin position="141"/>
        <end position="160"/>
    </location>
</feature>
<comment type="caution">
    <text evidence="6">Lacks conserved residue(s) required for the propagation of feature annotation.</text>
</comment>
<dbReference type="GO" id="GO:0016787">
    <property type="term" value="F:hydrolase activity"/>
    <property type="evidence" value="ECO:0007669"/>
    <property type="project" value="UniProtKB-KW"/>
</dbReference>
<feature type="region of interest" description="Domain III" evidence="6">
    <location>
        <begin position="220"/>
        <end position="265"/>
    </location>
</feature>
<comment type="similarity">
    <text evidence="6">Belongs to the RuvA family.</text>
</comment>
<dbReference type="SMART" id="SM00278">
    <property type="entry name" value="HhH1"/>
    <property type="match status" value="2"/>
</dbReference>